<dbReference type="AlphaFoldDB" id="A0A9D1G0W9"/>
<evidence type="ECO:0000313" key="1">
    <source>
        <dbReference type="EMBL" id="HIS92977.1"/>
    </source>
</evidence>
<dbReference type="EMBL" id="DVJN01000164">
    <property type="protein sequence ID" value="HIS92977.1"/>
    <property type="molecule type" value="Genomic_DNA"/>
</dbReference>
<dbReference type="Proteomes" id="UP000824140">
    <property type="component" value="Unassembled WGS sequence"/>
</dbReference>
<accession>A0A9D1G0W9</accession>
<evidence type="ECO:0000313" key="2">
    <source>
        <dbReference type="Proteomes" id="UP000824140"/>
    </source>
</evidence>
<sequence>MPDYEVQTTLLNAEGNSLSAEMKTFYEKQLIETAQPALVHDQFGTQYPIPKNGGKTIEFRKIDSLPKALTQLTEGVTPKGNKLNVSTVIAEVGQYGDFVPISDLLDLTAIDPMMVETTKRLAGQASRTLDTITREVLAAGTNKVFAPKSGGAAVELREDVTADCELTPRLIRLVAARLKRQNAPKIDDSYVAIIHPDIACDLMGNEEWIEAHKYAQPENIYFGEIGKLAGVRFVETTEAKIIGPGEIVEGLCRMKLRTAVNSTGSTTIDVEEEITSAQAAALAGRISGGETVKIYVGGKEATLTGATAGDAGAASLTVNAAVKDVAKGAVVCGTGAGRDGSAIYLTLVLGAGAYGVTTITGGGLEHIVKALGSGGTSDPLNQRATCGWKATKTAERLVEQYMVRIEHSSPTFAHEAVSN</sequence>
<gene>
    <name evidence="1" type="ORF">IAA84_08195</name>
</gene>
<comment type="caution">
    <text evidence="1">The sequence shown here is derived from an EMBL/GenBank/DDBJ whole genome shotgun (WGS) entry which is preliminary data.</text>
</comment>
<name>A0A9D1G0W9_9FIRM</name>
<protein>
    <submittedName>
        <fullName evidence="1">N4-gp56 family major capsid protein</fullName>
    </submittedName>
</protein>
<organism evidence="1 2">
    <name type="scientific">Candidatus Alectryocaccomicrobium excrementavium</name>
    <dbReference type="NCBI Taxonomy" id="2840668"/>
    <lineage>
        <taxon>Bacteria</taxon>
        <taxon>Bacillati</taxon>
        <taxon>Bacillota</taxon>
        <taxon>Clostridia</taxon>
        <taxon>Candidatus Alectryocaccomicrobium</taxon>
    </lineage>
</organism>
<dbReference type="NCBIfam" id="TIGR04387">
    <property type="entry name" value="capsid_maj_N4"/>
    <property type="match status" value="1"/>
</dbReference>
<reference evidence="1" key="1">
    <citation type="submission" date="2020-10" db="EMBL/GenBank/DDBJ databases">
        <authorList>
            <person name="Gilroy R."/>
        </authorList>
    </citation>
    <scope>NUCLEOTIDE SEQUENCE</scope>
    <source>
        <strain evidence="1">13766</strain>
    </source>
</reference>
<proteinExistence type="predicted"/>
<reference evidence="1" key="2">
    <citation type="journal article" date="2021" name="PeerJ">
        <title>Extensive microbial diversity within the chicken gut microbiome revealed by metagenomics and culture.</title>
        <authorList>
            <person name="Gilroy R."/>
            <person name="Ravi A."/>
            <person name="Getino M."/>
            <person name="Pursley I."/>
            <person name="Horton D.L."/>
            <person name="Alikhan N.F."/>
            <person name="Baker D."/>
            <person name="Gharbi K."/>
            <person name="Hall N."/>
            <person name="Watson M."/>
            <person name="Adriaenssens E.M."/>
            <person name="Foster-Nyarko E."/>
            <person name="Jarju S."/>
            <person name="Secka A."/>
            <person name="Antonio M."/>
            <person name="Oren A."/>
            <person name="Chaudhuri R.R."/>
            <person name="La Ragione R."/>
            <person name="Hildebrand F."/>
            <person name="Pallen M.J."/>
        </authorList>
    </citation>
    <scope>NUCLEOTIDE SEQUENCE</scope>
    <source>
        <strain evidence="1">13766</strain>
    </source>
</reference>